<feature type="signal peptide" evidence="1">
    <location>
        <begin position="1"/>
        <end position="42"/>
    </location>
</feature>
<feature type="chain" id="PRO_5019822256" description="Secreted protein" evidence="1">
    <location>
        <begin position="43"/>
        <end position="186"/>
    </location>
</feature>
<evidence type="ECO:0000313" key="3">
    <source>
        <dbReference type="Proteomes" id="UP000277671"/>
    </source>
</evidence>
<protein>
    <recommendedName>
        <fullName evidence="4">Secreted protein</fullName>
    </recommendedName>
</protein>
<accession>A0A495JIM3</accession>
<evidence type="ECO:0000256" key="1">
    <source>
        <dbReference type="SAM" id="SignalP"/>
    </source>
</evidence>
<evidence type="ECO:0008006" key="4">
    <source>
        <dbReference type="Google" id="ProtNLM"/>
    </source>
</evidence>
<proteinExistence type="predicted"/>
<dbReference type="AlphaFoldDB" id="A0A495JIM3"/>
<sequence>MIRENPSDRATGRTLRGIGTRMLLSLAVLAGTMALAPTAASAGTTGAAVAAASTCRDNVKTFSRGGATKASRTITLRLCVHRDGDYLWATAETLSTPKTTSADLFYHFVVNLRLERNDADFASASDDQTGWGNYDGSANYLTGFDTPYYVSGATGGWTADGNVSYDIIGDGVNDLTWSLTGSPVLN</sequence>
<gene>
    <name evidence="2" type="ORF">BDK92_2980</name>
</gene>
<keyword evidence="3" id="KW-1185">Reference proteome</keyword>
<organism evidence="2 3">
    <name type="scientific">Micromonospora pisi</name>
    <dbReference type="NCBI Taxonomy" id="589240"/>
    <lineage>
        <taxon>Bacteria</taxon>
        <taxon>Bacillati</taxon>
        <taxon>Actinomycetota</taxon>
        <taxon>Actinomycetes</taxon>
        <taxon>Micromonosporales</taxon>
        <taxon>Micromonosporaceae</taxon>
        <taxon>Micromonospora</taxon>
    </lineage>
</organism>
<dbReference type="Proteomes" id="UP000277671">
    <property type="component" value="Unassembled WGS sequence"/>
</dbReference>
<reference evidence="2 3" key="1">
    <citation type="submission" date="2018-10" db="EMBL/GenBank/DDBJ databases">
        <title>Sequencing the genomes of 1000 actinobacteria strains.</title>
        <authorList>
            <person name="Klenk H.-P."/>
        </authorList>
    </citation>
    <scope>NUCLEOTIDE SEQUENCE [LARGE SCALE GENOMIC DNA]</scope>
    <source>
        <strain evidence="2 3">DSM 45175</strain>
    </source>
</reference>
<evidence type="ECO:0000313" key="2">
    <source>
        <dbReference type="EMBL" id="RKR88651.1"/>
    </source>
</evidence>
<comment type="caution">
    <text evidence="2">The sequence shown here is derived from an EMBL/GenBank/DDBJ whole genome shotgun (WGS) entry which is preliminary data.</text>
</comment>
<keyword evidence="1" id="KW-0732">Signal</keyword>
<dbReference type="EMBL" id="RBKT01000001">
    <property type="protein sequence ID" value="RKR88651.1"/>
    <property type="molecule type" value="Genomic_DNA"/>
</dbReference>
<name>A0A495JIM3_9ACTN</name>